<feature type="transmembrane region" description="Helical" evidence="14">
    <location>
        <begin position="787"/>
        <end position="815"/>
    </location>
</feature>
<dbReference type="PANTHER" id="PTHR43520">
    <property type="entry name" value="ATP7, ISOFORM B"/>
    <property type="match status" value="1"/>
</dbReference>
<dbReference type="InterPro" id="IPR006122">
    <property type="entry name" value="HMA_Cu_ion-bd"/>
</dbReference>
<evidence type="ECO:0000256" key="5">
    <source>
        <dbReference type="ARBA" id="ARBA00022723"/>
    </source>
</evidence>
<evidence type="ECO:0000256" key="8">
    <source>
        <dbReference type="ARBA" id="ARBA00022840"/>
    </source>
</evidence>
<gene>
    <name evidence="17" type="ORF">EW145_g3359</name>
</gene>
<evidence type="ECO:0000256" key="14">
    <source>
        <dbReference type="RuleBase" id="RU362081"/>
    </source>
</evidence>
<dbReference type="InterPro" id="IPR059000">
    <property type="entry name" value="ATPase_P-type_domA"/>
</dbReference>
<dbReference type="InterPro" id="IPR023299">
    <property type="entry name" value="ATPase_P-typ_cyto_dom_N"/>
</dbReference>
<dbReference type="InterPro" id="IPR044492">
    <property type="entry name" value="P_typ_ATPase_HD_dom"/>
</dbReference>
<organism evidence="17 18">
    <name type="scientific">Phellinidium pouzarii</name>
    <dbReference type="NCBI Taxonomy" id="167371"/>
    <lineage>
        <taxon>Eukaryota</taxon>
        <taxon>Fungi</taxon>
        <taxon>Dikarya</taxon>
        <taxon>Basidiomycota</taxon>
        <taxon>Agaricomycotina</taxon>
        <taxon>Agaricomycetes</taxon>
        <taxon>Hymenochaetales</taxon>
        <taxon>Hymenochaetaceae</taxon>
        <taxon>Phellinidium</taxon>
    </lineage>
</organism>
<dbReference type="InterPro" id="IPR036163">
    <property type="entry name" value="HMA_dom_sf"/>
</dbReference>
<dbReference type="InterPro" id="IPR006121">
    <property type="entry name" value="HMA_dom"/>
</dbReference>
<name>A0A4S4L8X5_9AGAM</name>
<dbReference type="SUPFAM" id="SSF81665">
    <property type="entry name" value="Calcium ATPase, transmembrane domain M"/>
    <property type="match status" value="1"/>
</dbReference>
<dbReference type="InterPro" id="IPR036412">
    <property type="entry name" value="HAD-like_sf"/>
</dbReference>
<dbReference type="SFLD" id="SFLDS00003">
    <property type="entry name" value="Haloacid_Dehalogenase"/>
    <property type="match status" value="1"/>
</dbReference>
<dbReference type="PROSITE" id="PS00154">
    <property type="entry name" value="ATPASE_E1_E2"/>
    <property type="match status" value="1"/>
</dbReference>
<evidence type="ECO:0000313" key="18">
    <source>
        <dbReference type="Proteomes" id="UP000308199"/>
    </source>
</evidence>
<dbReference type="SUPFAM" id="SSF56784">
    <property type="entry name" value="HAD-like"/>
    <property type="match status" value="1"/>
</dbReference>
<comment type="caution">
    <text evidence="17">The sequence shown here is derived from an EMBL/GenBank/DDBJ whole genome shotgun (WGS) entry which is preliminary data.</text>
</comment>
<feature type="compositionally biased region" description="Basic and acidic residues" evidence="15">
    <location>
        <begin position="610"/>
        <end position="628"/>
    </location>
</feature>
<dbReference type="GO" id="GO:0005507">
    <property type="term" value="F:copper ion binding"/>
    <property type="evidence" value="ECO:0007669"/>
    <property type="project" value="InterPro"/>
</dbReference>
<keyword evidence="12" id="KW-0406">Ion transport</keyword>
<dbReference type="PRINTS" id="PR00119">
    <property type="entry name" value="CATATPASE"/>
</dbReference>
<dbReference type="GO" id="GO:0005524">
    <property type="term" value="F:ATP binding"/>
    <property type="evidence" value="ECO:0007669"/>
    <property type="project" value="UniProtKB-UniRule"/>
</dbReference>
<dbReference type="NCBIfam" id="TIGR01494">
    <property type="entry name" value="ATPase_P-type"/>
    <property type="match status" value="2"/>
</dbReference>
<comment type="subcellular location">
    <subcellularLocation>
        <location evidence="1">Endomembrane system</location>
        <topology evidence="1">Multi-pass membrane protein</topology>
    </subcellularLocation>
    <subcellularLocation>
        <location evidence="14">Membrane</location>
    </subcellularLocation>
</comment>
<dbReference type="PROSITE" id="PS50846">
    <property type="entry name" value="HMA_2"/>
    <property type="match status" value="3"/>
</dbReference>
<evidence type="ECO:0000256" key="3">
    <source>
        <dbReference type="ARBA" id="ARBA00022448"/>
    </source>
</evidence>
<dbReference type="GO" id="GO:0016887">
    <property type="term" value="F:ATP hydrolysis activity"/>
    <property type="evidence" value="ECO:0007669"/>
    <property type="project" value="InterPro"/>
</dbReference>
<dbReference type="InterPro" id="IPR027256">
    <property type="entry name" value="P-typ_ATPase_IB"/>
</dbReference>
<dbReference type="FunFam" id="2.70.150.10:FF:000068">
    <property type="entry name" value="Copper resistance-associated P-type ATPase"/>
    <property type="match status" value="1"/>
</dbReference>
<dbReference type="NCBIfam" id="TIGR01525">
    <property type="entry name" value="ATPase-IB_hvy"/>
    <property type="match status" value="1"/>
</dbReference>
<keyword evidence="3" id="KW-0813">Transport</keyword>
<feature type="transmembrane region" description="Helical" evidence="14">
    <location>
        <begin position="424"/>
        <end position="448"/>
    </location>
</feature>
<dbReference type="PANTHER" id="PTHR43520:SF32">
    <property type="entry name" value="COPPER RESISTANCE P-TYPE ATPASE (EUROFUNG)"/>
    <property type="match status" value="1"/>
</dbReference>
<dbReference type="InterPro" id="IPR018303">
    <property type="entry name" value="ATPase_P-typ_P_site"/>
</dbReference>
<dbReference type="Gene3D" id="3.30.70.100">
    <property type="match status" value="3"/>
</dbReference>
<keyword evidence="7 14" id="KW-0547">Nucleotide-binding</keyword>
<feature type="region of interest" description="Disordered" evidence="15">
    <location>
        <begin position="239"/>
        <end position="258"/>
    </location>
</feature>
<keyword evidence="10" id="KW-1278">Translocase</keyword>
<feature type="transmembrane region" description="Helical" evidence="14">
    <location>
        <begin position="1148"/>
        <end position="1169"/>
    </location>
</feature>
<dbReference type="SFLD" id="SFLDF00027">
    <property type="entry name" value="p-type_atpase"/>
    <property type="match status" value="1"/>
</dbReference>
<evidence type="ECO:0000313" key="17">
    <source>
        <dbReference type="EMBL" id="THH07481.1"/>
    </source>
</evidence>
<keyword evidence="8 14" id="KW-0067">ATP-binding</keyword>
<dbReference type="NCBIfam" id="TIGR00003">
    <property type="entry name" value="copper ion binding protein"/>
    <property type="match status" value="1"/>
</dbReference>
<proteinExistence type="inferred from homology"/>
<evidence type="ECO:0000256" key="9">
    <source>
        <dbReference type="ARBA" id="ARBA00022842"/>
    </source>
</evidence>
<dbReference type="Pfam" id="PF00403">
    <property type="entry name" value="HMA"/>
    <property type="match status" value="3"/>
</dbReference>
<feature type="transmembrane region" description="Helical" evidence="14">
    <location>
        <begin position="556"/>
        <end position="575"/>
    </location>
</feature>
<evidence type="ECO:0000256" key="11">
    <source>
        <dbReference type="ARBA" id="ARBA00022989"/>
    </source>
</evidence>
<comment type="similarity">
    <text evidence="2 14">Belongs to the cation transport ATPase (P-type) (TC 3.A.3) family. Type IB subfamily.</text>
</comment>
<dbReference type="OrthoDB" id="432719at2759"/>
<dbReference type="SUPFAM" id="SSF81653">
    <property type="entry name" value="Calcium ATPase, transduction domain A"/>
    <property type="match status" value="1"/>
</dbReference>
<dbReference type="SUPFAM" id="SSF55008">
    <property type="entry name" value="HMA, heavy metal-associated domain"/>
    <property type="match status" value="3"/>
</dbReference>
<dbReference type="Pfam" id="PF00122">
    <property type="entry name" value="E1-E2_ATPase"/>
    <property type="match status" value="1"/>
</dbReference>
<dbReference type="SFLD" id="SFLDG00002">
    <property type="entry name" value="C1.7:_P-type_atpase_like"/>
    <property type="match status" value="1"/>
</dbReference>
<dbReference type="Gene3D" id="3.40.1110.10">
    <property type="entry name" value="Calcium-transporting ATPase, cytoplasmic domain N"/>
    <property type="match status" value="1"/>
</dbReference>
<protein>
    <recommendedName>
        <fullName evidence="16">HMA domain-containing protein</fullName>
    </recommendedName>
</protein>
<dbReference type="InterPro" id="IPR008250">
    <property type="entry name" value="ATPase_P-typ_transduc_dom_A_sf"/>
</dbReference>
<evidence type="ECO:0000256" key="4">
    <source>
        <dbReference type="ARBA" id="ARBA00022692"/>
    </source>
</evidence>
<feature type="region of interest" description="Disordered" evidence="15">
    <location>
        <begin position="657"/>
        <end position="685"/>
    </location>
</feature>
<dbReference type="InterPro" id="IPR023214">
    <property type="entry name" value="HAD_sf"/>
</dbReference>
<evidence type="ECO:0000256" key="1">
    <source>
        <dbReference type="ARBA" id="ARBA00004127"/>
    </source>
</evidence>
<reference evidence="17 18" key="1">
    <citation type="submission" date="2019-02" db="EMBL/GenBank/DDBJ databases">
        <title>Genome sequencing of the rare red list fungi Phellinidium pouzarii.</title>
        <authorList>
            <person name="Buettner E."/>
            <person name="Kellner H."/>
        </authorList>
    </citation>
    <scope>NUCLEOTIDE SEQUENCE [LARGE SCALE GENOMIC DNA]</scope>
    <source>
        <strain evidence="17 18">DSM 108285</strain>
    </source>
</reference>
<evidence type="ECO:0000256" key="10">
    <source>
        <dbReference type="ARBA" id="ARBA00022967"/>
    </source>
</evidence>
<evidence type="ECO:0000256" key="13">
    <source>
        <dbReference type="ARBA" id="ARBA00023136"/>
    </source>
</evidence>
<feature type="transmembrane region" description="Helical" evidence="14">
    <location>
        <begin position="522"/>
        <end position="544"/>
    </location>
</feature>
<feature type="domain" description="HMA" evidence="16">
    <location>
        <begin position="4"/>
        <end position="70"/>
    </location>
</feature>
<feature type="region of interest" description="Disordered" evidence="15">
    <location>
        <begin position="610"/>
        <end position="634"/>
    </location>
</feature>
<feature type="transmembrane region" description="Helical" evidence="14">
    <location>
        <begin position="744"/>
        <end position="767"/>
    </location>
</feature>
<keyword evidence="13 14" id="KW-0472">Membrane</keyword>
<evidence type="ECO:0000256" key="6">
    <source>
        <dbReference type="ARBA" id="ARBA00022737"/>
    </source>
</evidence>
<evidence type="ECO:0000259" key="16">
    <source>
        <dbReference type="PROSITE" id="PS50846"/>
    </source>
</evidence>
<feature type="domain" description="HMA" evidence="16">
    <location>
        <begin position="259"/>
        <end position="321"/>
    </location>
</feature>
<keyword evidence="18" id="KW-1185">Reference proteome</keyword>
<evidence type="ECO:0000256" key="12">
    <source>
        <dbReference type="ARBA" id="ARBA00023065"/>
    </source>
</evidence>
<dbReference type="GO" id="GO:0016020">
    <property type="term" value="C:membrane"/>
    <property type="evidence" value="ECO:0007669"/>
    <property type="project" value="UniProtKB-SubCell"/>
</dbReference>
<dbReference type="AlphaFoldDB" id="A0A4S4L8X5"/>
<evidence type="ECO:0000256" key="7">
    <source>
        <dbReference type="ARBA" id="ARBA00022741"/>
    </source>
</evidence>
<dbReference type="GO" id="GO:0055070">
    <property type="term" value="P:copper ion homeostasis"/>
    <property type="evidence" value="ECO:0007669"/>
    <property type="project" value="TreeGrafter"/>
</dbReference>
<keyword evidence="5 14" id="KW-0479">Metal-binding</keyword>
<dbReference type="CDD" id="cd00371">
    <property type="entry name" value="HMA"/>
    <property type="match status" value="3"/>
</dbReference>
<sequence length="1186" mass="127391">MSADYTTVLISNLHCSSCVNTIRDALSALSPPPLAINTSIVSQTVAIEHDPALTADDIKAALDEAGFDLVSTPQLESYRIRRSPSAFADWLPKKRQKHAEQCLLCQQDQNQISATTTAHDGAGQTDTLVDSGECAKVLSRVATLDLDHPMQEELATPKTSVASESYKATFSIGGMTCASCIVAVTRAASEVSGVSDIAVNLIGNSATATIEKEDLVSALVDAIEDAGYECELVSIESIKPKTTPKKKPAPKPRQEHGPYRATFSIGGMTCASCVGNVRNAAYDVQGVSDFGVNLVGKSATAILENKDVVKKSVEKQEYEDVEGGPRTISLRVDGMFCHHCPENIMKALDTFGDRITIEEPLKNFNDPKPIVQLTYTPSPSDFTIRHIVSAIASSKSPPFVVTIAKPPSLEERAALMHSHEQRKLLIRLLSAVILAIPTFIIGIVYMTLVPSTNSVRMWCMRPLWAGNASRAEWALFILATPAMFFSAGPFHWRSGKELYSLWRPGSKTPIWRRFVRFGSMNLLVSMGVSIAYFASVALLALAAVQSPSTDGQGNTTTYFDSVVFLAMFLLAGRFLEAYSKGRTADAVSALGKLRPSDALLLVPENVNDLPDSRSEFDHSKPDLEKGGADEAMQSEKPGMRVQKVNVDLLEVGDVVRVPHGASPPADGTVQLRDGSQFDESSLTGESKPIKKALGDQVFVGTINRGKVVEVMITTLGGETMLDKIVNVVREGQTKRAPIEKLADIVTGFFVPIITLLAILTWVIWLALGLSGALPQSYLDIPIGGWPVWALEFAIAVFVVACPCGIGLAAPTALLVGSGLAAKFGILVRGGGEAFQEAAQLDLVVFDKTGTLTRGGEPRVTDVDMQAGSPWSRAEILSVAYTLESASSHPMAAAVREYCEVQTDIKLSARQSEGAIEEVAGRGLKGEFTAPLCHAIIGNEQWMTDHSATFSVEQERLLERWKTEGKSVIAFGIQDASPSVSIPASGTYTVVAIFAAADELREEARDVVSALQAQGLGTWMISGDNETTAKAVARTVGIPETNVIAGVLPQQKAERIAWLQRVGMKRTQARWMRMFGVHRLNERCIVAMVGDGINDAPALTAADVGIAVGSGSDVAISSASFILIKSDLWSLLTLTSLSRKVFNRVKFNFLWALVYNTAALPIAAGVIYPAGHARLDPVWASLAMALS</sequence>
<dbReference type="Proteomes" id="UP000308199">
    <property type="component" value="Unassembled WGS sequence"/>
</dbReference>
<keyword evidence="6" id="KW-0677">Repeat</keyword>
<keyword evidence="9" id="KW-0460">Magnesium</keyword>
<keyword evidence="11 14" id="KW-1133">Transmembrane helix</keyword>
<evidence type="ECO:0000256" key="2">
    <source>
        <dbReference type="ARBA" id="ARBA00006024"/>
    </source>
</evidence>
<dbReference type="GO" id="GO:0043682">
    <property type="term" value="F:P-type divalent copper transporter activity"/>
    <property type="evidence" value="ECO:0007669"/>
    <property type="project" value="TreeGrafter"/>
</dbReference>
<dbReference type="InterPro" id="IPR001757">
    <property type="entry name" value="P_typ_ATPase"/>
</dbReference>
<dbReference type="EMBL" id="SGPK01000141">
    <property type="protein sequence ID" value="THH07481.1"/>
    <property type="molecule type" value="Genomic_DNA"/>
</dbReference>
<evidence type="ECO:0000256" key="15">
    <source>
        <dbReference type="SAM" id="MobiDB-lite"/>
    </source>
</evidence>
<dbReference type="SUPFAM" id="SSF81660">
    <property type="entry name" value="Metal cation-transporting ATPase, ATP-binding domain N"/>
    <property type="match status" value="1"/>
</dbReference>
<dbReference type="Gene3D" id="3.40.50.1000">
    <property type="entry name" value="HAD superfamily/HAD-like"/>
    <property type="match status" value="1"/>
</dbReference>
<accession>A0A4S4L8X5</accession>
<dbReference type="Pfam" id="PF00702">
    <property type="entry name" value="Hydrolase"/>
    <property type="match status" value="1"/>
</dbReference>
<dbReference type="InterPro" id="IPR023298">
    <property type="entry name" value="ATPase_P-typ_TM_dom_sf"/>
</dbReference>
<feature type="domain" description="HMA" evidence="16">
    <location>
        <begin position="166"/>
        <end position="231"/>
    </location>
</feature>
<dbReference type="Gene3D" id="2.70.150.10">
    <property type="entry name" value="Calcium-transporting ATPase, cytoplasmic transduction domain A"/>
    <property type="match status" value="1"/>
</dbReference>
<keyword evidence="4 14" id="KW-0812">Transmembrane</keyword>